<gene>
    <name evidence="1" type="ORF">S03H2_14746</name>
</gene>
<dbReference type="AlphaFoldDB" id="X1HJY9"/>
<comment type="caution">
    <text evidence="1">The sequence shown here is derived from an EMBL/GenBank/DDBJ whole genome shotgun (WGS) entry which is preliminary data.</text>
</comment>
<proteinExistence type="predicted"/>
<protein>
    <submittedName>
        <fullName evidence="1">Uncharacterized protein</fullName>
    </submittedName>
</protein>
<evidence type="ECO:0000313" key="1">
    <source>
        <dbReference type="EMBL" id="GAH45618.1"/>
    </source>
</evidence>
<dbReference type="EMBL" id="BARU01007487">
    <property type="protein sequence ID" value="GAH45618.1"/>
    <property type="molecule type" value="Genomic_DNA"/>
</dbReference>
<sequence length="85" mass="9681">ELSGFTEILDDVTDEYINVTLWKDISNGAYDFRLALCYHLKPGDKDLTIIPYIKNLPGSPETPPLGFGWELKDINIANNVENDYF</sequence>
<name>X1HJY9_9ZZZZ</name>
<accession>X1HJY9</accession>
<reference evidence="1" key="1">
    <citation type="journal article" date="2014" name="Front. Microbiol.">
        <title>High frequency of phylogenetically diverse reductive dehalogenase-homologous genes in deep subseafloor sedimentary metagenomes.</title>
        <authorList>
            <person name="Kawai M."/>
            <person name="Futagami T."/>
            <person name="Toyoda A."/>
            <person name="Takaki Y."/>
            <person name="Nishi S."/>
            <person name="Hori S."/>
            <person name="Arai W."/>
            <person name="Tsubouchi T."/>
            <person name="Morono Y."/>
            <person name="Uchiyama I."/>
            <person name="Ito T."/>
            <person name="Fujiyama A."/>
            <person name="Inagaki F."/>
            <person name="Takami H."/>
        </authorList>
    </citation>
    <scope>NUCLEOTIDE SEQUENCE</scope>
    <source>
        <strain evidence="1">Expedition CK06-06</strain>
    </source>
</reference>
<feature type="non-terminal residue" evidence="1">
    <location>
        <position position="1"/>
    </location>
</feature>
<organism evidence="1">
    <name type="scientific">marine sediment metagenome</name>
    <dbReference type="NCBI Taxonomy" id="412755"/>
    <lineage>
        <taxon>unclassified sequences</taxon>
        <taxon>metagenomes</taxon>
        <taxon>ecological metagenomes</taxon>
    </lineage>
</organism>